<dbReference type="Proteomes" id="UP000510938">
    <property type="component" value="Chromosome"/>
</dbReference>
<evidence type="ECO:0000313" key="2">
    <source>
        <dbReference type="Proteomes" id="UP000510938"/>
    </source>
</evidence>
<protein>
    <submittedName>
        <fullName evidence="1">Uncharacterized protein</fullName>
    </submittedName>
</protein>
<organism evidence="1 2">
    <name type="scientific">Anaplasma phagocytophilum str. Norway variant1</name>
    <dbReference type="NCBI Taxonomy" id="1392506"/>
    <lineage>
        <taxon>Bacteria</taxon>
        <taxon>Pseudomonadati</taxon>
        <taxon>Pseudomonadota</taxon>
        <taxon>Alphaproteobacteria</taxon>
        <taxon>Rickettsiales</taxon>
        <taxon>Anaplasmataceae</taxon>
        <taxon>Anaplasma</taxon>
        <taxon>phagocytophilum group</taxon>
    </lineage>
</organism>
<dbReference type="AlphaFoldDB" id="A0A7H9DXW5"/>
<evidence type="ECO:0000313" key="1">
    <source>
        <dbReference type="EMBL" id="QLL66433.1"/>
    </source>
</evidence>
<reference evidence="1 2" key="1">
    <citation type="submission" date="2019-12" db="EMBL/GenBank/DDBJ databases">
        <title>A sheep strain of Anaplasma phagocytophilum contains multiple genomes.</title>
        <authorList>
            <person name="Barbet A.F."/>
            <person name="Crosby F.L."/>
            <person name="Eskeland S."/>
            <person name="Stuen S."/>
            <person name="Granquist E.G."/>
            <person name="Munderloh U.G."/>
        </authorList>
    </citation>
    <scope>NUCLEOTIDE SEQUENCE [LARGE SCALE GENOMIC DNA]</scope>
    <source>
        <strain evidence="1 2">Norway Variant 1</strain>
    </source>
</reference>
<gene>
    <name evidence="1" type="ORF">O998_00745</name>
</gene>
<sequence>MKSGALGQKSFSVFVKDVELHNKNWPTGRIYDSSAKDGTPNGNAKAVATDLVALNREEKTIVAGLLAKTIEGGEVVEIRAVSATAVMVNSSGYAESHHMM</sequence>
<name>A0A7H9DXW5_ANAPH</name>
<dbReference type="EMBL" id="CP046639">
    <property type="protein sequence ID" value="QLL66433.1"/>
    <property type="molecule type" value="Genomic_DNA"/>
</dbReference>
<proteinExistence type="predicted"/>
<accession>A0A7H9DXW5</accession>